<dbReference type="EMBL" id="GBRH01243941">
    <property type="protein sequence ID" value="JAD53954.1"/>
    <property type="molecule type" value="Transcribed_RNA"/>
</dbReference>
<feature type="compositionally biased region" description="Polar residues" evidence="1">
    <location>
        <begin position="39"/>
        <end position="51"/>
    </location>
</feature>
<name>A0A0A9AQE1_ARUDO</name>
<evidence type="ECO:0000313" key="2">
    <source>
        <dbReference type="EMBL" id="JAD53954.1"/>
    </source>
</evidence>
<proteinExistence type="predicted"/>
<reference evidence="2" key="2">
    <citation type="journal article" date="2015" name="Data Brief">
        <title>Shoot transcriptome of the giant reed, Arundo donax.</title>
        <authorList>
            <person name="Barrero R.A."/>
            <person name="Guerrero F.D."/>
            <person name="Moolhuijzen P."/>
            <person name="Goolsby J.A."/>
            <person name="Tidwell J."/>
            <person name="Bellgard S.E."/>
            <person name="Bellgard M.I."/>
        </authorList>
    </citation>
    <scope>NUCLEOTIDE SEQUENCE</scope>
    <source>
        <tissue evidence="2">Shoot tissue taken approximately 20 cm above the soil surface</tissue>
    </source>
</reference>
<protein>
    <submittedName>
        <fullName evidence="2">Uncharacterized protein</fullName>
    </submittedName>
</protein>
<feature type="region of interest" description="Disordered" evidence="1">
    <location>
        <begin position="30"/>
        <end position="51"/>
    </location>
</feature>
<dbReference type="AlphaFoldDB" id="A0A0A9AQE1"/>
<evidence type="ECO:0000256" key="1">
    <source>
        <dbReference type="SAM" id="MobiDB-lite"/>
    </source>
</evidence>
<reference evidence="2" key="1">
    <citation type="submission" date="2014-09" db="EMBL/GenBank/DDBJ databases">
        <authorList>
            <person name="Magalhaes I.L.F."/>
            <person name="Oliveira U."/>
            <person name="Santos F.R."/>
            <person name="Vidigal T.H.D.A."/>
            <person name="Brescovit A.D."/>
            <person name="Santos A.J."/>
        </authorList>
    </citation>
    <scope>NUCLEOTIDE SEQUENCE</scope>
    <source>
        <tissue evidence="2">Shoot tissue taken approximately 20 cm above the soil surface</tissue>
    </source>
</reference>
<sequence>MCLRGAVPTPHVCLPRKSWTTPPRLSPWAACRHRRPSSPGASSVPDQAEGT</sequence>
<organism evidence="2">
    <name type="scientific">Arundo donax</name>
    <name type="common">Giant reed</name>
    <name type="synonym">Donax arundinaceus</name>
    <dbReference type="NCBI Taxonomy" id="35708"/>
    <lineage>
        <taxon>Eukaryota</taxon>
        <taxon>Viridiplantae</taxon>
        <taxon>Streptophyta</taxon>
        <taxon>Embryophyta</taxon>
        <taxon>Tracheophyta</taxon>
        <taxon>Spermatophyta</taxon>
        <taxon>Magnoliopsida</taxon>
        <taxon>Liliopsida</taxon>
        <taxon>Poales</taxon>
        <taxon>Poaceae</taxon>
        <taxon>PACMAD clade</taxon>
        <taxon>Arundinoideae</taxon>
        <taxon>Arundineae</taxon>
        <taxon>Arundo</taxon>
    </lineage>
</organism>
<accession>A0A0A9AQE1</accession>